<evidence type="ECO:0000256" key="1">
    <source>
        <dbReference type="SAM" id="MobiDB-lite"/>
    </source>
</evidence>
<dbReference type="Proteomes" id="UP001219525">
    <property type="component" value="Unassembled WGS sequence"/>
</dbReference>
<accession>A0AAD6Y4P6</accession>
<feature type="compositionally biased region" description="Acidic residues" evidence="1">
    <location>
        <begin position="83"/>
        <end position="137"/>
    </location>
</feature>
<feature type="region of interest" description="Disordered" evidence="1">
    <location>
        <begin position="67"/>
        <end position="137"/>
    </location>
</feature>
<reference evidence="2" key="1">
    <citation type="submission" date="2023-03" db="EMBL/GenBank/DDBJ databases">
        <title>Massive genome expansion in bonnet fungi (Mycena s.s.) driven by repeated elements and novel gene families across ecological guilds.</title>
        <authorList>
            <consortium name="Lawrence Berkeley National Laboratory"/>
            <person name="Harder C.B."/>
            <person name="Miyauchi S."/>
            <person name="Viragh M."/>
            <person name="Kuo A."/>
            <person name="Thoen E."/>
            <person name="Andreopoulos B."/>
            <person name="Lu D."/>
            <person name="Skrede I."/>
            <person name="Drula E."/>
            <person name="Henrissat B."/>
            <person name="Morin E."/>
            <person name="Kohler A."/>
            <person name="Barry K."/>
            <person name="LaButti K."/>
            <person name="Morin E."/>
            <person name="Salamov A."/>
            <person name="Lipzen A."/>
            <person name="Mereny Z."/>
            <person name="Hegedus B."/>
            <person name="Baldrian P."/>
            <person name="Stursova M."/>
            <person name="Weitz H."/>
            <person name="Taylor A."/>
            <person name="Grigoriev I.V."/>
            <person name="Nagy L.G."/>
            <person name="Martin F."/>
            <person name="Kauserud H."/>
        </authorList>
    </citation>
    <scope>NUCLEOTIDE SEQUENCE</scope>
    <source>
        <strain evidence="2">9144</strain>
    </source>
</reference>
<gene>
    <name evidence="2" type="ORF">GGX14DRAFT_407206</name>
</gene>
<name>A0AAD6Y4P6_9AGAR</name>
<sequence length="137" mass="14774">MGAGGAGVRGHMISALQAVAASEGFRWVVLEVVTTHRNPSDRGHWAWDSEVIWGNKTKNTIFAPAQTACRPTTTGTVTLPDEPGPDEPIPDEGNPDSEPELNSDEEEEDVPAGDEEEDLSFEGDDEVLQDIVGFDEL</sequence>
<dbReference type="EMBL" id="JARJCW010000133">
    <property type="protein sequence ID" value="KAJ7191414.1"/>
    <property type="molecule type" value="Genomic_DNA"/>
</dbReference>
<keyword evidence="3" id="KW-1185">Reference proteome</keyword>
<protein>
    <submittedName>
        <fullName evidence="2">Uncharacterized protein</fullName>
    </submittedName>
</protein>
<organism evidence="2 3">
    <name type="scientific">Mycena pura</name>
    <dbReference type="NCBI Taxonomy" id="153505"/>
    <lineage>
        <taxon>Eukaryota</taxon>
        <taxon>Fungi</taxon>
        <taxon>Dikarya</taxon>
        <taxon>Basidiomycota</taxon>
        <taxon>Agaricomycotina</taxon>
        <taxon>Agaricomycetes</taxon>
        <taxon>Agaricomycetidae</taxon>
        <taxon>Agaricales</taxon>
        <taxon>Marasmiineae</taxon>
        <taxon>Mycenaceae</taxon>
        <taxon>Mycena</taxon>
    </lineage>
</organism>
<comment type="caution">
    <text evidence="2">The sequence shown here is derived from an EMBL/GenBank/DDBJ whole genome shotgun (WGS) entry which is preliminary data.</text>
</comment>
<evidence type="ECO:0000313" key="3">
    <source>
        <dbReference type="Proteomes" id="UP001219525"/>
    </source>
</evidence>
<evidence type="ECO:0000313" key="2">
    <source>
        <dbReference type="EMBL" id="KAJ7191414.1"/>
    </source>
</evidence>
<proteinExistence type="predicted"/>
<dbReference type="AlphaFoldDB" id="A0AAD6Y4P6"/>